<gene>
    <name evidence="9" type="ORF">THRCLA_06411</name>
</gene>
<feature type="transmembrane region" description="Helical" evidence="7">
    <location>
        <begin position="76"/>
        <end position="95"/>
    </location>
</feature>
<evidence type="ECO:0000313" key="10">
    <source>
        <dbReference type="Proteomes" id="UP000243217"/>
    </source>
</evidence>
<evidence type="ECO:0000259" key="8">
    <source>
        <dbReference type="PROSITE" id="PS50850"/>
    </source>
</evidence>
<evidence type="ECO:0000256" key="2">
    <source>
        <dbReference type="ARBA" id="ARBA00022448"/>
    </source>
</evidence>
<dbReference type="OrthoDB" id="2250022at2759"/>
<evidence type="ECO:0000256" key="6">
    <source>
        <dbReference type="ARBA" id="ARBA00023136"/>
    </source>
</evidence>
<dbReference type="Gene3D" id="1.20.1250.20">
    <property type="entry name" value="MFS general substrate transporter like domains"/>
    <property type="match status" value="2"/>
</dbReference>
<evidence type="ECO:0000256" key="1">
    <source>
        <dbReference type="ARBA" id="ARBA00004141"/>
    </source>
</evidence>
<keyword evidence="4" id="KW-0769">Symport</keyword>
<protein>
    <submittedName>
        <fullName evidence="9">Sialin</fullName>
    </submittedName>
</protein>
<organism evidence="9 10">
    <name type="scientific">Thraustotheca clavata</name>
    <dbReference type="NCBI Taxonomy" id="74557"/>
    <lineage>
        <taxon>Eukaryota</taxon>
        <taxon>Sar</taxon>
        <taxon>Stramenopiles</taxon>
        <taxon>Oomycota</taxon>
        <taxon>Saprolegniomycetes</taxon>
        <taxon>Saprolegniales</taxon>
        <taxon>Achlyaceae</taxon>
        <taxon>Thraustotheca</taxon>
    </lineage>
</organism>
<feature type="transmembrane region" description="Helical" evidence="7">
    <location>
        <begin position="307"/>
        <end position="340"/>
    </location>
</feature>
<keyword evidence="2" id="KW-0813">Transport</keyword>
<keyword evidence="3 7" id="KW-0812">Transmembrane</keyword>
<feature type="transmembrane region" description="Helical" evidence="7">
    <location>
        <begin position="163"/>
        <end position="183"/>
    </location>
</feature>
<feature type="transmembrane region" description="Helical" evidence="7">
    <location>
        <begin position="392"/>
        <end position="413"/>
    </location>
</feature>
<evidence type="ECO:0000256" key="5">
    <source>
        <dbReference type="ARBA" id="ARBA00022989"/>
    </source>
</evidence>
<dbReference type="SUPFAM" id="SSF103473">
    <property type="entry name" value="MFS general substrate transporter"/>
    <property type="match status" value="1"/>
</dbReference>
<name>A0A1V9ZP47_9STRA</name>
<feature type="transmembrane region" description="Helical" evidence="7">
    <location>
        <begin position="135"/>
        <end position="157"/>
    </location>
</feature>
<evidence type="ECO:0000313" key="9">
    <source>
        <dbReference type="EMBL" id="OQR99721.1"/>
    </source>
</evidence>
<reference evidence="9 10" key="1">
    <citation type="journal article" date="2014" name="Genome Biol. Evol.">
        <title>The secreted proteins of Achlya hypogyna and Thraustotheca clavata identify the ancestral oomycete secretome and reveal gene acquisitions by horizontal gene transfer.</title>
        <authorList>
            <person name="Misner I."/>
            <person name="Blouin N."/>
            <person name="Leonard G."/>
            <person name="Richards T.A."/>
            <person name="Lane C.E."/>
        </authorList>
    </citation>
    <scope>NUCLEOTIDE SEQUENCE [LARGE SCALE GENOMIC DNA]</scope>
    <source>
        <strain evidence="9 10">ATCC 34112</strain>
    </source>
</reference>
<keyword evidence="6 7" id="KW-0472">Membrane</keyword>
<feature type="domain" description="Major facilitator superfamily (MFS) profile" evidence="8">
    <location>
        <begin position="1"/>
        <end position="418"/>
    </location>
</feature>
<proteinExistence type="predicted"/>
<keyword evidence="10" id="KW-1185">Reference proteome</keyword>
<feature type="transmembrane region" description="Helical" evidence="7">
    <location>
        <begin position="262"/>
        <end position="286"/>
    </location>
</feature>
<dbReference type="STRING" id="74557.A0A1V9ZP47"/>
<accession>A0A1V9ZP47</accession>
<keyword evidence="5 7" id="KW-1133">Transmembrane helix</keyword>
<dbReference type="InterPro" id="IPR020846">
    <property type="entry name" value="MFS_dom"/>
</dbReference>
<comment type="caution">
    <text evidence="9">The sequence shown here is derived from an EMBL/GenBank/DDBJ whole genome shotgun (WGS) entry which is preliminary data.</text>
</comment>
<dbReference type="GO" id="GO:0016020">
    <property type="term" value="C:membrane"/>
    <property type="evidence" value="ECO:0007669"/>
    <property type="project" value="UniProtKB-SubCell"/>
</dbReference>
<dbReference type="FunFam" id="1.20.1250.20:FF:000003">
    <property type="entry name" value="Solute carrier family 17 member 3"/>
    <property type="match status" value="1"/>
</dbReference>
<dbReference type="GO" id="GO:0015293">
    <property type="term" value="F:symporter activity"/>
    <property type="evidence" value="ECO:0007669"/>
    <property type="project" value="UniProtKB-KW"/>
</dbReference>
<dbReference type="PANTHER" id="PTHR11662">
    <property type="entry name" value="SOLUTE CARRIER FAMILY 17"/>
    <property type="match status" value="1"/>
</dbReference>
<dbReference type="InterPro" id="IPR050382">
    <property type="entry name" value="MFS_Na/Anion_cotransporter"/>
</dbReference>
<sequence length="463" mass="50949">MRLWPLLPYRRHEIALLCTVGTLLCYADRTNIGIAIPFIEHDHAKQGEILSAFYYGYICTQLLGAYWSAKYGSKSVLIAGVLVWTCFDLLTIATANSPLWLRLVRAGMGLGEGILFPIIHTLSAAWYPAAERSRLMSIVSSGVDLGTILSMAVSPFLLDYLGWRSIFIVFGVLSSIWVSIFLCRGSSKPERDSYISVAEKAAILAQRGSILTASATSPPWKQLLTSKHAWAIYSSHFAFNYGWYVLLGWMPQYLREKLGLSLASSGLAAACPYIAGYIGVLFWGYISDVMLRVPKQQIITVRRRMNGIGLIGAAVALFSLQFATSIPVAIALLSGTLFFARAATLGYWVNMVDIGPSCAGHIMGISNTIATIPGILGNLITGFLLGKSSSNWDLVFLIACLLLVTGAIIFQVFSTDKIVFEATVRRRPYEKKMDDLDDHQMKSLLADEDDEVATEVSNDEFFI</sequence>
<dbReference type="AlphaFoldDB" id="A0A1V9ZP47"/>
<feature type="transmembrane region" description="Helical" evidence="7">
    <location>
        <begin position="230"/>
        <end position="250"/>
    </location>
</feature>
<evidence type="ECO:0000256" key="4">
    <source>
        <dbReference type="ARBA" id="ARBA00022847"/>
    </source>
</evidence>
<dbReference type="PANTHER" id="PTHR11662:SF399">
    <property type="entry name" value="FI19708P1-RELATED"/>
    <property type="match status" value="1"/>
</dbReference>
<dbReference type="InterPro" id="IPR011701">
    <property type="entry name" value="MFS"/>
</dbReference>
<evidence type="ECO:0000256" key="7">
    <source>
        <dbReference type="SAM" id="Phobius"/>
    </source>
</evidence>
<feature type="transmembrane region" description="Helical" evidence="7">
    <location>
        <begin position="107"/>
        <end position="128"/>
    </location>
</feature>
<dbReference type="InterPro" id="IPR036259">
    <property type="entry name" value="MFS_trans_sf"/>
</dbReference>
<dbReference type="Proteomes" id="UP000243217">
    <property type="component" value="Unassembled WGS sequence"/>
</dbReference>
<comment type="subcellular location">
    <subcellularLocation>
        <location evidence="1">Membrane</location>
        <topology evidence="1">Multi-pass membrane protein</topology>
    </subcellularLocation>
</comment>
<dbReference type="Pfam" id="PF07690">
    <property type="entry name" value="MFS_1"/>
    <property type="match status" value="1"/>
</dbReference>
<dbReference type="PROSITE" id="PS50850">
    <property type="entry name" value="MFS"/>
    <property type="match status" value="1"/>
</dbReference>
<dbReference type="EMBL" id="JNBS01001785">
    <property type="protein sequence ID" value="OQR99721.1"/>
    <property type="molecule type" value="Genomic_DNA"/>
</dbReference>
<feature type="transmembrane region" description="Helical" evidence="7">
    <location>
        <begin position="360"/>
        <end position="385"/>
    </location>
</feature>
<feature type="transmembrane region" description="Helical" evidence="7">
    <location>
        <begin position="51"/>
        <end position="69"/>
    </location>
</feature>
<evidence type="ECO:0000256" key="3">
    <source>
        <dbReference type="ARBA" id="ARBA00022692"/>
    </source>
</evidence>